<feature type="domain" description="HTH araC/xylS-type" evidence="4">
    <location>
        <begin position="204"/>
        <end position="307"/>
    </location>
</feature>
<dbReference type="GO" id="GO:0003700">
    <property type="term" value="F:DNA-binding transcription factor activity"/>
    <property type="evidence" value="ECO:0007669"/>
    <property type="project" value="InterPro"/>
</dbReference>
<reference evidence="5" key="1">
    <citation type="submission" date="2022-11" db="EMBL/GenBank/DDBJ databases">
        <title>Draft genome sequence of Hoeflea poritis E7-10 and Hoeflea prorocentri PM5-8, separated from scleractinian coral Porites lutea and marine dinoflagellate.</title>
        <authorList>
            <person name="Zhang G."/>
            <person name="Wei Q."/>
            <person name="Cai L."/>
        </authorList>
    </citation>
    <scope>NUCLEOTIDE SEQUENCE</scope>
    <source>
        <strain evidence="5">PM5-8</strain>
    </source>
</reference>
<protein>
    <submittedName>
        <fullName evidence="5">Helix-turn-helix transcriptional regulator</fullName>
    </submittedName>
</protein>
<dbReference type="InterPro" id="IPR009057">
    <property type="entry name" value="Homeodomain-like_sf"/>
</dbReference>
<dbReference type="Pfam" id="PF12833">
    <property type="entry name" value="HTH_18"/>
    <property type="match status" value="1"/>
</dbReference>
<dbReference type="PANTHER" id="PTHR47894">
    <property type="entry name" value="HTH-TYPE TRANSCRIPTIONAL REGULATOR GADX"/>
    <property type="match status" value="1"/>
</dbReference>
<proteinExistence type="predicted"/>
<keyword evidence="3" id="KW-0804">Transcription</keyword>
<name>A0A9X3UQR7_9HYPH</name>
<dbReference type="GO" id="GO:0005829">
    <property type="term" value="C:cytosol"/>
    <property type="evidence" value="ECO:0007669"/>
    <property type="project" value="TreeGrafter"/>
</dbReference>
<accession>A0A9X3UQR7</accession>
<organism evidence="5 6">
    <name type="scientific">Hoeflea prorocentri</name>
    <dbReference type="NCBI Taxonomy" id="1922333"/>
    <lineage>
        <taxon>Bacteria</taxon>
        <taxon>Pseudomonadati</taxon>
        <taxon>Pseudomonadota</taxon>
        <taxon>Alphaproteobacteria</taxon>
        <taxon>Hyphomicrobiales</taxon>
        <taxon>Rhizobiaceae</taxon>
        <taxon>Hoeflea</taxon>
    </lineage>
</organism>
<dbReference type="Proteomes" id="UP001151234">
    <property type="component" value="Unassembled WGS sequence"/>
</dbReference>
<gene>
    <name evidence="5" type="ORF">OQ273_22175</name>
</gene>
<keyword evidence="2" id="KW-0238">DNA-binding</keyword>
<dbReference type="PANTHER" id="PTHR47894:SF1">
    <property type="entry name" value="HTH-TYPE TRANSCRIPTIONAL REGULATOR VQSM"/>
    <property type="match status" value="1"/>
</dbReference>
<evidence type="ECO:0000256" key="1">
    <source>
        <dbReference type="ARBA" id="ARBA00023015"/>
    </source>
</evidence>
<dbReference type="AlphaFoldDB" id="A0A9X3UQR7"/>
<keyword evidence="1" id="KW-0805">Transcription regulation</keyword>
<evidence type="ECO:0000313" key="5">
    <source>
        <dbReference type="EMBL" id="MDA5401296.1"/>
    </source>
</evidence>
<dbReference type="InterPro" id="IPR018060">
    <property type="entry name" value="HTH_AraC"/>
</dbReference>
<evidence type="ECO:0000256" key="2">
    <source>
        <dbReference type="ARBA" id="ARBA00023125"/>
    </source>
</evidence>
<evidence type="ECO:0000259" key="4">
    <source>
        <dbReference type="PROSITE" id="PS01124"/>
    </source>
</evidence>
<dbReference type="RefSeq" id="WP_267993287.1">
    <property type="nucleotide sequence ID" value="NZ_JAPJZI010000002.1"/>
</dbReference>
<dbReference type="Gene3D" id="1.10.10.60">
    <property type="entry name" value="Homeodomain-like"/>
    <property type="match status" value="1"/>
</dbReference>
<dbReference type="SUPFAM" id="SSF46689">
    <property type="entry name" value="Homeodomain-like"/>
    <property type="match status" value="1"/>
</dbReference>
<dbReference type="GO" id="GO:0000976">
    <property type="term" value="F:transcription cis-regulatory region binding"/>
    <property type="evidence" value="ECO:0007669"/>
    <property type="project" value="TreeGrafter"/>
</dbReference>
<dbReference type="SMART" id="SM00342">
    <property type="entry name" value="HTH_ARAC"/>
    <property type="match status" value="1"/>
</dbReference>
<evidence type="ECO:0000256" key="3">
    <source>
        <dbReference type="ARBA" id="ARBA00023163"/>
    </source>
</evidence>
<comment type="caution">
    <text evidence="5">The sequence shown here is derived from an EMBL/GenBank/DDBJ whole genome shotgun (WGS) entry which is preliminary data.</text>
</comment>
<dbReference type="EMBL" id="JAPJZI010000002">
    <property type="protein sequence ID" value="MDA5401296.1"/>
    <property type="molecule type" value="Genomic_DNA"/>
</dbReference>
<evidence type="ECO:0000313" key="6">
    <source>
        <dbReference type="Proteomes" id="UP001151234"/>
    </source>
</evidence>
<dbReference type="PROSITE" id="PS01124">
    <property type="entry name" value="HTH_ARAC_FAMILY_2"/>
    <property type="match status" value="1"/>
</dbReference>
<sequence>MPCQNWAAEDVEESRRFEYYRSGLCASFSKLTPERPEFDRPFNARLRHSQGARASFTYLSVPDHKVSRTRTDIVDAEDDGLYLNYVLKGEMIHDFGASEVKTVPGSVVVVDNARIFDANIGSGAVTELLVFRIPRDLQETASRELTQRLGKHPLLPALSRVLSHATHRQRAWDDEEIDDTAAALFGLIRTMSRDDIGRASFSGHQATFLKARALARDGCLDADFSIEDLALELGLSVRTLQQHLASCGTTFTEMLNTERCDAADRLINANPGLTVAHIAERVGYRNLSTFYRSYRRKTGSTPRTHRD</sequence>
<keyword evidence="6" id="KW-1185">Reference proteome</keyword>